<name>A0A9P4U097_9PEZI</name>
<organism evidence="2 3">
    <name type="scientific">Tothia fuscella</name>
    <dbReference type="NCBI Taxonomy" id="1048955"/>
    <lineage>
        <taxon>Eukaryota</taxon>
        <taxon>Fungi</taxon>
        <taxon>Dikarya</taxon>
        <taxon>Ascomycota</taxon>
        <taxon>Pezizomycotina</taxon>
        <taxon>Dothideomycetes</taxon>
        <taxon>Pleosporomycetidae</taxon>
        <taxon>Venturiales</taxon>
        <taxon>Cylindrosympodiaceae</taxon>
        <taxon>Tothia</taxon>
    </lineage>
</organism>
<feature type="compositionally biased region" description="Acidic residues" evidence="1">
    <location>
        <begin position="315"/>
        <end position="337"/>
    </location>
</feature>
<comment type="caution">
    <text evidence="2">The sequence shown here is derived from an EMBL/GenBank/DDBJ whole genome shotgun (WGS) entry which is preliminary data.</text>
</comment>
<reference evidence="2" key="1">
    <citation type="journal article" date="2020" name="Stud. Mycol.">
        <title>101 Dothideomycetes genomes: a test case for predicting lifestyles and emergence of pathogens.</title>
        <authorList>
            <person name="Haridas S."/>
            <person name="Albert R."/>
            <person name="Binder M."/>
            <person name="Bloem J."/>
            <person name="Labutti K."/>
            <person name="Salamov A."/>
            <person name="Andreopoulos B."/>
            <person name="Baker S."/>
            <person name="Barry K."/>
            <person name="Bills G."/>
            <person name="Bluhm B."/>
            <person name="Cannon C."/>
            <person name="Castanera R."/>
            <person name="Culley D."/>
            <person name="Daum C."/>
            <person name="Ezra D."/>
            <person name="Gonzalez J."/>
            <person name="Henrissat B."/>
            <person name="Kuo A."/>
            <person name="Liang C."/>
            <person name="Lipzen A."/>
            <person name="Lutzoni F."/>
            <person name="Magnuson J."/>
            <person name="Mondo S."/>
            <person name="Nolan M."/>
            <person name="Ohm R."/>
            <person name="Pangilinan J."/>
            <person name="Park H.-J."/>
            <person name="Ramirez L."/>
            <person name="Alfaro M."/>
            <person name="Sun H."/>
            <person name="Tritt A."/>
            <person name="Yoshinaga Y."/>
            <person name="Zwiers L.-H."/>
            <person name="Turgeon B."/>
            <person name="Goodwin S."/>
            <person name="Spatafora J."/>
            <person name="Crous P."/>
            <person name="Grigoriev I."/>
        </authorList>
    </citation>
    <scope>NUCLEOTIDE SEQUENCE</scope>
    <source>
        <strain evidence="2">CBS 130266</strain>
    </source>
</reference>
<evidence type="ECO:0000313" key="3">
    <source>
        <dbReference type="Proteomes" id="UP000800235"/>
    </source>
</evidence>
<feature type="region of interest" description="Disordered" evidence="1">
    <location>
        <begin position="315"/>
        <end position="346"/>
    </location>
</feature>
<evidence type="ECO:0008006" key="4">
    <source>
        <dbReference type="Google" id="ProtNLM"/>
    </source>
</evidence>
<evidence type="ECO:0000256" key="1">
    <source>
        <dbReference type="SAM" id="MobiDB-lite"/>
    </source>
</evidence>
<evidence type="ECO:0000313" key="2">
    <source>
        <dbReference type="EMBL" id="KAF2431723.1"/>
    </source>
</evidence>
<proteinExistence type="predicted"/>
<gene>
    <name evidence="2" type="ORF">EJ08DRAFT_586820</name>
</gene>
<dbReference type="Proteomes" id="UP000800235">
    <property type="component" value="Unassembled WGS sequence"/>
</dbReference>
<dbReference type="OrthoDB" id="3637487at2759"/>
<accession>A0A9P4U097</accession>
<keyword evidence="3" id="KW-1185">Reference proteome</keyword>
<dbReference type="EMBL" id="MU007030">
    <property type="protein sequence ID" value="KAF2431723.1"/>
    <property type="molecule type" value="Genomic_DNA"/>
</dbReference>
<dbReference type="AlphaFoldDB" id="A0A9P4U097"/>
<sequence length="346" mass="39071">MSLLQLPAEILSQVLDYVGSSYFREDLGHLTICKLWFCHARNAYLKDLRLCQNDLQRLLASGHVEDNLRLVKDNLESLHLDLRGFEDWDSPTFEGPPWNGARATAVLPTWTTMLNNDLTQLANTAREARKLRELRIRTLSENHPALLFCPRRNYLSTSTMRSFLSLESLTVLELDLCGTELISEEDATDSTHICPLIGALLTSLQCLRLRMRRICADALRPLNQDSVLRLSEVIINLRLYEHEGPIMTHSLASLCGTADASIVQLHADIEHEAIFLVFRMISPKTVRVLSHRVSHGQMTSLDVLTGRRMMLADDAAWDDDGEPAEDDAESQESDIEDYISTASDEV</sequence>
<protein>
    <recommendedName>
        <fullName evidence="4">F-box domain-containing protein</fullName>
    </recommendedName>
</protein>